<feature type="compositionally biased region" description="Pro residues" evidence="3">
    <location>
        <begin position="897"/>
        <end position="982"/>
    </location>
</feature>
<feature type="region of interest" description="Disordered" evidence="3">
    <location>
        <begin position="1399"/>
        <end position="1431"/>
    </location>
</feature>
<feature type="compositionally biased region" description="Low complexity" evidence="3">
    <location>
        <begin position="1405"/>
        <end position="1419"/>
    </location>
</feature>
<feature type="region of interest" description="Disordered" evidence="3">
    <location>
        <begin position="607"/>
        <end position="632"/>
    </location>
</feature>
<feature type="domain" description="TASOR PIN" evidence="6">
    <location>
        <begin position="1557"/>
        <end position="1698"/>
    </location>
</feature>
<evidence type="ECO:0000313" key="7">
    <source>
        <dbReference type="Ensembl" id="ENSOABP00000000695.1"/>
    </source>
</evidence>
<evidence type="ECO:0000259" key="4">
    <source>
        <dbReference type="Pfam" id="PF12509"/>
    </source>
</evidence>
<evidence type="ECO:0000256" key="3">
    <source>
        <dbReference type="SAM" id="MobiDB-lite"/>
    </source>
</evidence>
<dbReference type="InterPro" id="IPR022188">
    <property type="entry name" value="TASOR_DUF3715"/>
</dbReference>
<feature type="region of interest" description="Disordered" evidence="3">
    <location>
        <begin position="1876"/>
        <end position="1932"/>
    </location>
</feature>
<proteinExistence type="inferred from homology"/>
<feature type="region of interest" description="Disordered" evidence="3">
    <location>
        <begin position="1745"/>
        <end position="1780"/>
    </location>
</feature>
<keyword evidence="2" id="KW-0175">Coiled coil</keyword>
<organism evidence="7 8">
    <name type="scientific">Oreochromis aureus</name>
    <name type="common">Israeli tilapia</name>
    <name type="synonym">Chromis aureus</name>
    <dbReference type="NCBI Taxonomy" id="47969"/>
    <lineage>
        <taxon>Eukaryota</taxon>
        <taxon>Metazoa</taxon>
        <taxon>Chordata</taxon>
        <taxon>Craniata</taxon>
        <taxon>Vertebrata</taxon>
        <taxon>Euteleostomi</taxon>
        <taxon>Actinopterygii</taxon>
        <taxon>Neopterygii</taxon>
        <taxon>Teleostei</taxon>
        <taxon>Neoteleostei</taxon>
        <taxon>Acanthomorphata</taxon>
        <taxon>Ovalentaria</taxon>
        <taxon>Cichlomorphae</taxon>
        <taxon>Cichliformes</taxon>
        <taxon>Cichlidae</taxon>
        <taxon>African cichlids</taxon>
        <taxon>Pseudocrenilabrinae</taxon>
        <taxon>Oreochromini</taxon>
        <taxon>Oreochromis</taxon>
    </lineage>
</organism>
<feature type="compositionally biased region" description="Basic and acidic residues" evidence="3">
    <location>
        <begin position="1880"/>
        <end position="1895"/>
    </location>
</feature>
<dbReference type="PANTHER" id="PTHR16207:SF1">
    <property type="entry name" value="PROTEIN TASOR"/>
    <property type="match status" value="1"/>
</dbReference>
<dbReference type="Proteomes" id="UP000472276">
    <property type="component" value="Unassembled WGS sequence"/>
</dbReference>
<accession>A0A668REK8</accession>
<feature type="region of interest" description="Disordered" evidence="3">
    <location>
        <begin position="1"/>
        <end position="24"/>
    </location>
</feature>
<dbReference type="Gene3D" id="3.90.228.10">
    <property type="match status" value="1"/>
</dbReference>
<feature type="compositionally biased region" description="Basic and acidic residues" evidence="3">
    <location>
        <begin position="1048"/>
        <end position="1066"/>
    </location>
</feature>
<dbReference type="GeneID" id="116315276"/>
<dbReference type="InterPro" id="IPR046432">
    <property type="entry name" value="TASOR"/>
</dbReference>
<feature type="compositionally biased region" description="Basic and acidic residues" evidence="3">
    <location>
        <begin position="1018"/>
        <end position="1033"/>
    </location>
</feature>
<evidence type="ECO:0000259" key="6">
    <source>
        <dbReference type="Pfam" id="PF24630"/>
    </source>
</evidence>
<dbReference type="GO" id="GO:0000792">
    <property type="term" value="C:heterochromatin"/>
    <property type="evidence" value="ECO:0007669"/>
    <property type="project" value="TreeGrafter"/>
</dbReference>
<dbReference type="GO" id="GO:0003682">
    <property type="term" value="F:chromatin binding"/>
    <property type="evidence" value="ECO:0007669"/>
    <property type="project" value="TreeGrafter"/>
</dbReference>
<dbReference type="GO" id="GO:0005654">
    <property type="term" value="C:nucleoplasm"/>
    <property type="evidence" value="ECO:0007669"/>
    <property type="project" value="TreeGrafter"/>
</dbReference>
<feature type="domain" description="TASOR alpha/beta" evidence="5">
    <location>
        <begin position="1458"/>
        <end position="1553"/>
    </location>
</feature>
<sequence length="2153" mass="235999">MDDSSLPRREAGRPRRVSAAAELGANVSLQDGEVIDLNSSRESQPGADRPGAAGGRMERRNSAPLIVHKRHMPKEPYKFHIPKKTEEKKALFQYVSTESREYEDMMTILTSSYIDTNSAGCFTYSIPRLVYSELLEKEFVEKRKEMKAEGRTDKELEECYCFLLTDTQKLPLLCEKGLFVGQSWITVLGNPSKGVYLSRYSDLLQMSSLTPGSMGEIVIFKVMKGKVKSIYENMKNLLDPTPRFDSHISKNASKVTSLNSYRAFELTQQYFYEYSFDELRQRPRQVCPYAVVSFQLKGKDSPLPSVPLAPIRSNSQSAEGSKERAQFTVWTGDLVKGDRVLFQISLCSLSPPFLPHKLPEKLEIGHLMRFDQVTKLLPASLFSYNLYNSSQEVVKNGYYCSLLEVMDRNRSKTSVTRLLHELEIKRVVLVTPLVDKGFLFLLSSVQMATPTERGENWKRCLQALFVFPETRDVSKTAPRSAFTSHDASESQTSGAAVMSRLSQFIPAMHHALLKVRANPPPELSAGVERQAREYLIGLKDGKVRQYPMGEYDSQMDDKEKSFAAPIHHRVNLEGYLRSYLYSPAFYLLSAARARLLLEAHCGIEQPQQGARARKREATEKEATGNTRHGQTNTQKMQQLIDLVLTCKRNAENEVKREEGGVLQAPGRKRKMEQQAAERAIKYLKASQEPIRSGKIPVEGNQGSLSPVSFTSVIGSLGLRDADLREEGSELAAKLLSLLTSLYQAARGTANQSLYEAQEDGLRGSYPFDRLATKLGLPTNCDIDLRKQDELEEQTAGSVSSLEGFSPSSHSGEMNHHGAAARGGRRELERKMEFDEDDEEEYEIPWVLIPITGLSSERYTLGDRNIPHDPRFLHLTTATSITTTTNPPRQSPTLSPEPSSPPSPSLCPSPEASLPPSPSQCPSPDPSLPPSPSQCPSPDPSPLPSPSQCPSPEPSPPPSPSQCPSPQPSSPPSPSPEASPPPHTSSQPNELSLHNKNHKSANEELLTSMASRELAAASSDKEEKPQGKEKKTEEPCVSASIRPSIPPSSERRISSPSTERVKEATERGMVKVKEEAVEALVKEKECQAGEKVQKREIKATDDHEQDWEIQEMDCKKGNVKELVGGSASSASACTDINSIVDRHLGDFSSEIQLLLQEESTHYNLPQYPHSTLITETPTPQHTMSYASVSQFSQYVSFYNPCPSVQDYVDSLKDGIDSMITEFDDGWRERKPEPSGTNPDATLANRVSAFVASVRAANTIGRDDEGSASCDERTAADSGTKVSQSLALSRGNEAWLPDSTNYRNPTSSHVSLSIPTPSSGLIYEPANTSVLCPPPSTSPHSQWTPQQNETVEISRTITQDVSQTQENSTTRTVLCTAAADSGGVLPAKNIVVTLPGLGGTSDSLGEASHPSKPASSQSSVPVPKPSVGTAPPATDLSSLISQLQPDVFNSLVEIIKEVKKNSLQFYIHCTEPGDEVTKDIKELLLKQGNVEQNPITFLSQEDPDNRLLVIIKNKDIAGHIHKIPGLVSLKQHSAVVFVGIDTLDDIRNNSYNELFVAGGCIVSDELVLSPDCITHEQLAALLMFLEQHSSLESVWRWKIHCKTHKKLKEQARFRREAASLLDLLSAYQKRQIVEFLPYHHCDMMNHQSPDLDCLIELQGRYTQYRHTIFLTEHHNEKFPAYSSGGIIVANIDEILHNFSQIVGCHDPKAKQPIIDDMLSPKGAKGFGGQLSNSDCVSGPECSPSIFPEHNHSLSSITQPQQLPQPSSGFPTSLPHPSDQLVPDASCKDGVPRHSDADCEVLRQAILQLRAERQAQLQQLQQQQQQLESQAELSINPVKGFLLSPSPPLGQGGPPDSVQLTPGRKAVSATLDSIHSVLQPELSSRREDKVEPPIEGWRRGGSAGREAEDQRGSTPVRVVGSQTGNQATGNNGTSAFLSNQNAAVVTALSNQTHGEADQHGEPVFSKADESSAPPCSTTTCPAEGEDRASESKDSYEQPITEDAAPPGNSEVPGKITSVTNHESVSHPALPQLQQIQHPQQHVSEQQQGATHLQYPPTSQRGIGLLHPHLPRVHGQPFHRAPMLGPLNALGGIRGLLGQPPLWPGGLGPGGAVPLVWGFQQAALDFTGPSLLGGYHSPAGQGSFRYRGGQRGGFNGM</sequence>
<reference evidence="7" key="1">
    <citation type="submission" date="2025-08" db="UniProtKB">
        <authorList>
            <consortium name="Ensembl"/>
        </authorList>
    </citation>
    <scope>IDENTIFICATION</scope>
</reference>
<feature type="compositionally biased region" description="Low complexity" evidence="3">
    <location>
        <begin position="2031"/>
        <end position="2044"/>
    </location>
</feature>
<dbReference type="GO" id="GO:0045814">
    <property type="term" value="P:negative regulation of gene expression, epigenetic"/>
    <property type="evidence" value="ECO:0007669"/>
    <property type="project" value="InterPro"/>
</dbReference>
<feature type="compositionally biased region" description="Polar residues" evidence="3">
    <location>
        <begin position="1917"/>
        <end position="1932"/>
    </location>
</feature>
<feature type="compositionally biased region" description="Basic and acidic residues" evidence="3">
    <location>
        <begin position="1"/>
        <end position="13"/>
    </location>
</feature>
<dbReference type="RefSeq" id="XP_031589388.1">
    <property type="nucleotide sequence ID" value="XM_031733528.2"/>
</dbReference>
<name>A0A668REK8_OREAU</name>
<feature type="region of interest" description="Disordered" evidence="3">
    <location>
        <begin position="1259"/>
        <end position="1282"/>
    </location>
</feature>
<dbReference type="InterPro" id="IPR056243">
    <property type="entry name" value="TASOR_ab_dom"/>
</dbReference>
<feature type="region of interest" description="Disordered" evidence="3">
    <location>
        <begin position="1949"/>
        <end position="2012"/>
    </location>
</feature>
<feature type="compositionally biased region" description="Low complexity" evidence="3">
    <location>
        <begin position="877"/>
        <end position="896"/>
    </location>
</feature>
<comment type="similarity">
    <text evidence="1">Belongs to the TASOR family.</text>
</comment>
<dbReference type="Pfam" id="PF24630">
    <property type="entry name" value="PIN_TASOR"/>
    <property type="match status" value="1"/>
</dbReference>
<dbReference type="KEGG" id="oau:116315276"/>
<evidence type="ECO:0000256" key="1">
    <source>
        <dbReference type="ARBA" id="ARBA00008058"/>
    </source>
</evidence>
<feature type="compositionally biased region" description="Polar residues" evidence="3">
    <location>
        <begin position="1750"/>
        <end position="1768"/>
    </location>
</feature>
<protein>
    <submittedName>
        <fullName evidence="7">Uncharacterized protein</fullName>
    </submittedName>
</protein>
<feature type="compositionally biased region" description="Polar residues" evidence="3">
    <location>
        <begin position="983"/>
        <end position="993"/>
    </location>
</feature>
<feature type="compositionally biased region" description="Polar residues" evidence="3">
    <location>
        <begin position="623"/>
        <end position="632"/>
    </location>
</feature>
<reference evidence="7" key="2">
    <citation type="submission" date="2025-09" db="UniProtKB">
        <authorList>
            <consortium name="Ensembl"/>
        </authorList>
    </citation>
    <scope>IDENTIFICATION</scope>
</reference>
<feature type="compositionally biased region" description="Basic and acidic residues" evidence="3">
    <location>
        <begin position="1259"/>
        <end position="1273"/>
    </location>
</feature>
<feature type="region of interest" description="Disordered" evidence="3">
    <location>
        <begin position="2031"/>
        <end position="2056"/>
    </location>
</feature>
<dbReference type="InterPro" id="IPR056242">
    <property type="entry name" value="PIN_TASOR"/>
</dbReference>
<evidence type="ECO:0000313" key="8">
    <source>
        <dbReference type="Proteomes" id="UP000472276"/>
    </source>
</evidence>
<dbReference type="Pfam" id="PF23314">
    <property type="entry name" value="TASOR_alpha-beta"/>
    <property type="match status" value="1"/>
</dbReference>
<feature type="compositionally biased region" description="Polar residues" evidence="3">
    <location>
        <begin position="794"/>
        <end position="811"/>
    </location>
</feature>
<feature type="domain" description="TASOR pseudo-PARP" evidence="4">
    <location>
        <begin position="145"/>
        <end position="288"/>
    </location>
</feature>
<dbReference type="Ensembl" id="ENSOABT00000000726.2">
    <property type="protein sequence ID" value="ENSOABP00000000695.1"/>
    <property type="gene ID" value="ENSOABG00000000508.2"/>
</dbReference>
<feature type="coiled-coil region" evidence="2">
    <location>
        <begin position="1796"/>
        <end position="1830"/>
    </location>
</feature>
<feature type="region of interest" description="Disordered" evidence="3">
    <location>
        <begin position="2134"/>
        <end position="2153"/>
    </location>
</feature>
<dbReference type="PANTHER" id="PTHR16207">
    <property type="entry name" value="SET DOMAIN-CONTAINING PROTEIN"/>
    <property type="match status" value="1"/>
</dbReference>
<feature type="region of interest" description="Disordered" evidence="3">
    <location>
        <begin position="36"/>
        <end position="60"/>
    </location>
</feature>
<gene>
    <name evidence="7" type="primary">tasora</name>
</gene>
<dbReference type="OMA" id="HSGEMNH"/>
<dbReference type="Pfam" id="PF12509">
    <property type="entry name" value="DUF3715"/>
    <property type="match status" value="1"/>
</dbReference>
<feature type="compositionally biased region" description="Basic and acidic residues" evidence="3">
    <location>
        <begin position="1981"/>
        <end position="1992"/>
    </location>
</feature>
<evidence type="ECO:0000259" key="5">
    <source>
        <dbReference type="Pfam" id="PF23314"/>
    </source>
</evidence>
<dbReference type="CTD" id="100331431"/>
<evidence type="ECO:0000256" key="2">
    <source>
        <dbReference type="SAM" id="Coils"/>
    </source>
</evidence>
<keyword evidence="8" id="KW-1185">Reference proteome</keyword>
<feature type="region of interest" description="Disordered" evidence="3">
    <location>
        <begin position="790"/>
        <end position="826"/>
    </location>
</feature>
<feature type="region of interest" description="Disordered" evidence="3">
    <location>
        <begin position="877"/>
        <end position="1066"/>
    </location>
</feature>
<dbReference type="GO" id="GO:0097355">
    <property type="term" value="P:protein localization to heterochromatin"/>
    <property type="evidence" value="ECO:0007669"/>
    <property type="project" value="TreeGrafter"/>
</dbReference>